<sequence>MFPWFSLPSHRPTLPMTSPPIVHPLTSLPPQLLAVLKEATDQRLQVVIGANITSHYASSSPDLADFRSTVRDKDVKQDSTVLSDFRNLVPLTDYEAYRPWVAKFFESPCKLSEVENLLAPGLPKYFAVSSSTSGSKPKHFARYIGSTGLMRASENVVRSSTLTGTIAPVFTLSHRDIVDVITASGEVKRIPVTIASSGFLRNCEGWTVNTDNTRMTSMIPYHAAPWATGLISHHRSFLLIHGLFALANPTLEGIYMTFITFFMDMICYMQEEWDMLLSSIRDGIIPDIDHIDHVREYLQVNMRADPQRANELASIGPPFSFPAWAPRIWPKLNILHCICSGTFATALPKARSVIGPNVDLTSPGYGCTECIIGVPFNLADLDVFVVNTTNVVEYLDVADSQRHEDILQAWDLQPGKLYQPVVTTRDGLWRYVIDDVLHVIGFDPRDGLPVFRYHGRKNLAIRSQYAIITEGDVVKVTQAINEEDMLRVQEFTTVLDRRELPETIGIIFEITGDIGPNANLARQKAFEAFLLTNDDHQREFDAGRLRLPTIRIVKPGTFSDYRRWRGEQLNTGVGQIKVPAVMIDPASIEWLEERVVKEL</sequence>
<evidence type="ECO:0000259" key="1">
    <source>
        <dbReference type="Pfam" id="PF23571"/>
    </source>
</evidence>
<dbReference type="PANTHER" id="PTHR31901:SF9">
    <property type="entry name" value="GH3 DOMAIN-CONTAINING PROTEIN"/>
    <property type="match status" value="1"/>
</dbReference>
<dbReference type="Proteomes" id="UP000053989">
    <property type="component" value="Unassembled WGS sequence"/>
</dbReference>
<feature type="domain" description="GH3 C-terminal" evidence="2">
    <location>
        <begin position="477"/>
        <end position="584"/>
    </location>
</feature>
<dbReference type="InParanoid" id="A0A0C3DJ26"/>
<evidence type="ECO:0000259" key="2">
    <source>
        <dbReference type="Pfam" id="PF23572"/>
    </source>
</evidence>
<reference evidence="4" key="2">
    <citation type="submission" date="2015-01" db="EMBL/GenBank/DDBJ databases">
        <title>Evolutionary Origins and Diversification of the Mycorrhizal Mutualists.</title>
        <authorList>
            <consortium name="DOE Joint Genome Institute"/>
            <consortium name="Mycorrhizal Genomics Consortium"/>
            <person name="Kohler A."/>
            <person name="Kuo A."/>
            <person name="Nagy L.G."/>
            <person name="Floudas D."/>
            <person name="Copeland A."/>
            <person name="Barry K.W."/>
            <person name="Cichocki N."/>
            <person name="Veneault-Fourrey C."/>
            <person name="LaButti K."/>
            <person name="Lindquist E.A."/>
            <person name="Lipzen A."/>
            <person name="Lundell T."/>
            <person name="Morin E."/>
            <person name="Murat C."/>
            <person name="Riley R."/>
            <person name="Ohm R."/>
            <person name="Sun H."/>
            <person name="Tunlid A."/>
            <person name="Henrissat B."/>
            <person name="Grigoriev I.V."/>
            <person name="Hibbett D.S."/>
            <person name="Martin F."/>
        </authorList>
    </citation>
    <scope>NUCLEOTIDE SEQUENCE [LARGE SCALE GENOMIC DNA]</scope>
    <source>
        <strain evidence="4">Foug A</strain>
    </source>
</reference>
<evidence type="ECO:0000313" key="4">
    <source>
        <dbReference type="Proteomes" id="UP000053989"/>
    </source>
</evidence>
<feature type="domain" description="GH3 middle" evidence="1">
    <location>
        <begin position="387"/>
        <end position="443"/>
    </location>
</feature>
<name>A0A0C3DJ26_9AGAM</name>
<organism evidence="3 4">
    <name type="scientific">Scleroderma citrinum Foug A</name>
    <dbReference type="NCBI Taxonomy" id="1036808"/>
    <lineage>
        <taxon>Eukaryota</taxon>
        <taxon>Fungi</taxon>
        <taxon>Dikarya</taxon>
        <taxon>Basidiomycota</taxon>
        <taxon>Agaricomycotina</taxon>
        <taxon>Agaricomycetes</taxon>
        <taxon>Agaricomycetidae</taxon>
        <taxon>Boletales</taxon>
        <taxon>Sclerodermatineae</taxon>
        <taxon>Sclerodermataceae</taxon>
        <taxon>Scleroderma</taxon>
    </lineage>
</organism>
<reference evidence="3 4" key="1">
    <citation type="submission" date="2014-04" db="EMBL/GenBank/DDBJ databases">
        <authorList>
            <consortium name="DOE Joint Genome Institute"/>
            <person name="Kuo A."/>
            <person name="Kohler A."/>
            <person name="Nagy L.G."/>
            <person name="Floudas D."/>
            <person name="Copeland A."/>
            <person name="Barry K.W."/>
            <person name="Cichocki N."/>
            <person name="Veneault-Fourrey C."/>
            <person name="LaButti K."/>
            <person name="Lindquist E.A."/>
            <person name="Lipzen A."/>
            <person name="Lundell T."/>
            <person name="Morin E."/>
            <person name="Murat C."/>
            <person name="Sun H."/>
            <person name="Tunlid A."/>
            <person name="Henrissat B."/>
            <person name="Grigoriev I.V."/>
            <person name="Hibbett D.S."/>
            <person name="Martin F."/>
            <person name="Nordberg H.P."/>
            <person name="Cantor M.N."/>
            <person name="Hua S.X."/>
        </authorList>
    </citation>
    <scope>NUCLEOTIDE SEQUENCE [LARGE SCALE GENOMIC DNA]</scope>
    <source>
        <strain evidence="3 4">Foug A</strain>
    </source>
</reference>
<dbReference type="HOGENOM" id="CLU_032936_0_0_1"/>
<accession>A0A0C3DJ26</accession>
<dbReference type="AlphaFoldDB" id="A0A0C3DJ26"/>
<dbReference type="InterPro" id="IPR004993">
    <property type="entry name" value="GH3"/>
</dbReference>
<dbReference type="PANTHER" id="PTHR31901">
    <property type="entry name" value="GH3 DOMAIN-CONTAINING PROTEIN"/>
    <property type="match status" value="1"/>
</dbReference>
<dbReference type="OrthoDB" id="10004661at2759"/>
<dbReference type="InterPro" id="IPR055377">
    <property type="entry name" value="GH3_M"/>
</dbReference>
<dbReference type="Pfam" id="PF03321">
    <property type="entry name" value="GH3"/>
    <property type="match status" value="1"/>
</dbReference>
<dbReference type="GO" id="GO:0005737">
    <property type="term" value="C:cytoplasm"/>
    <property type="evidence" value="ECO:0007669"/>
    <property type="project" value="TreeGrafter"/>
</dbReference>
<keyword evidence="4" id="KW-1185">Reference proteome</keyword>
<dbReference type="Pfam" id="PF23571">
    <property type="entry name" value="GH3_M"/>
    <property type="match status" value="1"/>
</dbReference>
<dbReference type="GO" id="GO:0016881">
    <property type="term" value="F:acid-amino acid ligase activity"/>
    <property type="evidence" value="ECO:0007669"/>
    <property type="project" value="TreeGrafter"/>
</dbReference>
<gene>
    <name evidence="3" type="ORF">SCLCIDRAFT_242899</name>
</gene>
<dbReference type="Pfam" id="PF23572">
    <property type="entry name" value="GH3_C"/>
    <property type="match status" value="1"/>
</dbReference>
<dbReference type="EMBL" id="KN822118">
    <property type="protein sequence ID" value="KIM56334.1"/>
    <property type="molecule type" value="Genomic_DNA"/>
</dbReference>
<evidence type="ECO:0000313" key="3">
    <source>
        <dbReference type="EMBL" id="KIM56334.1"/>
    </source>
</evidence>
<proteinExistence type="predicted"/>
<dbReference type="InterPro" id="IPR055378">
    <property type="entry name" value="GH3_C"/>
</dbReference>
<protein>
    <submittedName>
        <fullName evidence="3">Uncharacterized protein</fullName>
    </submittedName>
</protein>